<proteinExistence type="predicted"/>
<protein>
    <submittedName>
        <fullName evidence="4">Acetyl-CoA carboxylase biotin carboxyl carrier protein subunit</fullName>
    </submittedName>
    <submittedName>
        <fullName evidence="3">Biotinyl/lipoyl attachment domain-containing protein</fullName>
    </submittedName>
</protein>
<evidence type="ECO:0000313" key="5">
    <source>
        <dbReference type="Proteomes" id="UP000078551"/>
    </source>
</evidence>
<dbReference type="KEGG" id="rpha:AMC79_PC00227"/>
<sequence>MPGAISRVFMSPGQAINADDVLVSTEAMKVETAIHAEENGTIAEVLVKAGDQIDAKDLLVTIAAGSA</sequence>
<geneLocation type="plasmid" evidence="4 6">
    <name>pBS3a</name>
</geneLocation>
<gene>
    <name evidence="3" type="ORF">AMC81_PD00254</name>
    <name evidence="4" type="ORF">HER27_023310</name>
</gene>
<evidence type="ECO:0000256" key="1">
    <source>
        <dbReference type="ARBA" id="ARBA00023267"/>
    </source>
</evidence>
<feature type="domain" description="Lipoyl-binding" evidence="2">
    <location>
        <begin position="1"/>
        <end position="63"/>
    </location>
</feature>
<dbReference type="AlphaFoldDB" id="A0A192TKT2"/>
<evidence type="ECO:0000259" key="2">
    <source>
        <dbReference type="PROSITE" id="PS50968"/>
    </source>
</evidence>
<dbReference type="EMBL" id="CP013572">
    <property type="protein sequence ID" value="ANL88107.1"/>
    <property type="molecule type" value="Genomic_DNA"/>
</dbReference>
<organism evidence="4 6">
    <name type="scientific">Rhizobium phaseoli</name>
    <dbReference type="NCBI Taxonomy" id="396"/>
    <lineage>
        <taxon>Bacteria</taxon>
        <taxon>Pseudomonadati</taxon>
        <taxon>Pseudomonadota</taxon>
        <taxon>Alphaproteobacteria</taxon>
        <taxon>Hyphomicrobiales</taxon>
        <taxon>Rhizobiaceae</taxon>
        <taxon>Rhizobium/Agrobacterium group</taxon>
        <taxon>Rhizobium</taxon>
    </lineage>
</organism>
<evidence type="ECO:0000313" key="4">
    <source>
        <dbReference type="EMBL" id="QPK11281.1"/>
    </source>
</evidence>
<dbReference type="InterPro" id="IPR050709">
    <property type="entry name" value="Biotin_Carboxyl_Carrier/Decarb"/>
</dbReference>
<dbReference type="Proteomes" id="UP000540266">
    <property type="component" value="Plasmid pBS3a"/>
</dbReference>
<dbReference type="EMBL" id="CP064932">
    <property type="protein sequence ID" value="QPK11281.1"/>
    <property type="molecule type" value="Genomic_DNA"/>
</dbReference>
<dbReference type="PROSITE" id="PS50968">
    <property type="entry name" value="BIOTINYL_LIPOYL"/>
    <property type="match status" value="1"/>
</dbReference>
<keyword evidence="4" id="KW-0614">Plasmid</keyword>
<reference evidence="3 5" key="1">
    <citation type="submission" date="2015-11" db="EMBL/GenBank/DDBJ databases">
        <title>The limits of bacterial species coexistence and the symbiotic plasmid transference in sympatric Rhizobium populations.</title>
        <authorList>
            <person name="Perez-Carrascal O.M."/>
            <person name="VanInsberghe D."/>
            <person name="Juarez S."/>
            <person name="Polz M.F."/>
            <person name="Vinuesa P."/>
            <person name="Gonzalez V."/>
        </authorList>
    </citation>
    <scope>NUCLEOTIDE SEQUENCE [LARGE SCALE GENOMIC DNA]</scope>
    <source>
        <strain evidence="3 5">N771</strain>
        <plasmid evidence="3 5">pRphaN671d</plasmid>
    </source>
</reference>
<dbReference type="Proteomes" id="UP000078551">
    <property type="component" value="Plasmid pRphaN671d"/>
</dbReference>
<evidence type="ECO:0000313" key="3">
    <source>
        <dbReference type="EMBL" id="ANL88107.1"/>
    </source>
</evidence>
<evidence type="ECO:0000313" key="6">
    <source>
        <dbReference type="Proteomes" id="UP000540266"/>
    </source>
</evidence>
<dbReference type="PANTHER" id="PTHR45266:SF3">
    <property type="entry name" value="OXALOACETATE DECARBOXYLASE ALPHA CHAIN"/>
    <property type="match status" value="1"/>
</dbReference>
<keyword evidence="1" id="KW-0092">Biotin</keyword>
<geneLocation type="plasmid" evidence="3 5">
    <name>pRphaN671d</name>
</geneLocation>
<accession>A0A192TKT2</accession>
<dbReference type="Gene3D" id="2.40.50.100">
    <property type="match status" value="1"/>
</dbReference>
<name>A0A192TKT2_9HYPH</name>
<keyword evidence="5" id="KW-1185">Reference proteome</keyword>
<dbReference type="Pfam" id="PF00364">
    <property type="entry name" value="Biotin_lipoyl"/>
    <property type="match status" value="1"/>
</dbReference>
<dbReference type="CDD" id="cd06850">
    <property type="entry name" value="biotinyl_domain"/>
    <property type="match status" value="1"/>
</dbReference>
<dbReference type="SUPFAM" id="SSF51230">
    <property type="entry name" value="Single hybrid motif"/>
    <property type="match status" value="1"/>
</dbReference>
<reference evidence="4 6" key="2">
    <citation type="submission" date="2020-11" db="EMBL/GenBank/DDBJ databases">
        <title>Indigenous Rhizobia Nodulating Common beans in Western Kenya.</title>
        <authorList>
            <person name="Wekesa C.S."/>
            <person name="Oelmueller R."/>
            <person name="Furch A.C."/>
        </authorList>
    </citation>
    <scope>NUCLEOTIDE SEQUENCE [LARGE SCALE GENOMIC DNA]</scope>
    <source>
        <strain evidence="6">BS3</strain>
        <strain evidence="4">S3</strain>
        <plasmid evidence="4 6">pBS3a</plasmid>
    </source>
</reference>
<dbReference type="InterPro" id="IPR011053">
    <property type="entry name" value="Single_hybrid_motif"/>
</dbReference>
<dbReference type="InterPro" id="IPR000089">
    <property type="entry name" value="Biotin_lipoyl"/>
</dbReference>
<dbReference type="PANTHER" id="PTHR45266">
    <property type="entry name" value="OXALOACETATE DECARBOXYLASE ALPHA CHAIN"/>
    <property type="match status" value="1"/>
</dbReference>